<dbReference type="InterPro" id="IPR036388">
    <property type="entry name" value="WH-like_DNA-bd_sf"/>
</dbReference>
<evidence type="ECO:0000313" key="5">
    <source>
        <dbReference type="EMBL" id="TCO53428.1"/>
    </source>
</evidence>
<dbReference type="InterPro" id="IPR023187">
    <property type="entry name" value="Tscrpt_reg_MarR-type_CS"/>
</dbReference>
<evidence type="ECO:0000256" key="2">
    <source>
        <dbReference type="ARBA" id="ARBA00023125"/>
    </source>
</evidence>
<comment type="caution">
    <text evidence="5">The sequence shown here is derived from an EMBL/GenBank/DDBJ whole genome shotgun (WGS) entry which is preliminary data.</text>
</comment>
<dbReference type="GO" id="GO:0003677">
    <property type="term" value="F:DNA binding"/>
    <property type="evidence" value="ECO:0007669"/>
    <property type="project" value="UniProtKB-KW"/>
</dbReference>
<dbReference type="Proteomes" id="UP000295680">
    <property type="component" value="Unassembled WGS sequence"/>
</dbReference>
<dbReference type="PROSITE" id="PS01117">
    <property type="entry name" value="HTH_MARR_1"/>
    <property type="match status" value="1"/>
</dbReference>
<dbReference type="SUPFAM" id="SSF46785">
    <property type="entry name" value="Winged helix' DNA-binding domain"/>
    <property type="match status" value="1"/>
</dbReference>
<dbReference type="CDD" id="cd00090">
    <property type="entry name" value="HTH_ARSR"/>
    <property type="match status" value="1"/>
</dbReference>
<dbReference type="PRINTS" id="PR00598">
    <property type="entry name" value="HTHMARR"/>
</dbReference>
<dbReference type="Pfam" id="PF12802">
    <property type="entry name" value="MarR_2"/>
    <property type="match status" value="1"/>
</dbReference>
<dbReference type="PANTHER" id="PTHR33164">
    <property type="entry name" value="TRANSCRIPTIONAL REGULATOR, MARR FAMILY"/>
    <property type="match status" value="1"/>
</dbReference>
<evidence type="ECO:0000256" key="3">
    <source>
        <dbReference type="ARBA" id="ARBA00023163"/>
    </source>
</evidence>
<dbReference type="Gene3D" id="1.10.10.10">
    <property type="entry name" value="Winged helix-like DNA-binding domain superfamily/Winged helix DNA-binding domain"/>
    <property type="match status" value="1"/>
</dbReference>
<name>A0A4R2J9X2_9PSEU</name>
<dbReference type="InterPro" id="IPR039422">
    <property type="entry name" value="MarR/SlyA-like"/>
</dbReference>
<evidence type="ECO:0000256" key="1">
    <source>
        <dbReference type="ARBA" id="ARBA00023015"/>
    </source>
</evidence>
<dbReference type="EMBL" id="SLWS01000010">
    <property type="protein sequence ID" value="TCO53428.1"/>
    <property type="molecule type" value="Genomic_DNA"/>
</dbReference>
<feature type="domain" description="HTH marR-type" evidence="4">
    <location>
        <begin position="1"/>
        <end position="132"/>
    </location>
</feature>
<keyword evidence="1" id="KW-0805">Transcription regulation</keyword>
<accession>A0A4R2J9X2</accession>
<gene>
    <name evidence="5" type="ORF">EV192_11017</name>
</gene>
<dbReference type="InterPro" id="IPR036390">
    <property type="entry name" value="WH_DNA-bd_sf"/>
</dbReference>
<dbReference type="GO" id="GO:0003700">
    <property type="term" value="F:DNA-binding transcription factor activity"/>
    <property type="evidence" value="ECO:0007669"/>
    <property type="project" value="InterPro"/>
</dbReference>
<evidence type="ECO:0000259" key="4">
    <source>
        <dbReference type="PROSITE" id="PS50995"/>
    </source>
</evidence>
<dbReference type="GO" id="GO:0006950">
    <property type="term" value="P:response to stress"/>
    <property type="evidence" value="ECO:0007669"/>
    <property type="project" value="TreeGrafter"/>
</dbReference>
<organism evidence="5 6">
    <name type="scientific">Actinocrispum wychmicini</name>
    <dbReference type="NCBI Taxonomy" id="1213861"/>
    <lineage>
        <taxon>Bacteria</taxon>
        <taxon>Bacillati</taxon>
        <taxon>Actinomycetota</taxon>
        <taxon>Actinomycetes</taxon>
        <taxon>Pseudonocardiales</taxon>
        <taxon>Pseudonocardiaceae</taxon>
        <taxon>Actinocrispum</taxon>
    </lineage>
</organism>
<sequence length="146" mass="16764">MPLLFAMTYRAMSDQMHDRLAELGREPLRPAHGYVFRYLVSTPATVVELAAQLGVTKQAASKTVAELVEWGYVERRPHETDRRAHVLALTGRGQDYVRLADRIWTEVEEYWAALVGADRIEAIKQDLTAYLDSRYGDSRVKMRPVW</sequence>
<keyword evidence="3" id="KW-0804">Transcription</keyword>
<proteinExistence type="predicted"/>
<reference evidence="5 6" key="1">
    <citation type="submission" date="2019-03" db="EMBL/GenBank/DDBJ databases">
        <title>Genomic Encyclopedia of Type Strains, Phase IV (KMG-IV): sequencing the most valuable type-strain genomes for metagenomic binning, comparative biology and taxonomic classification.</title>
        <authorList>
            <person name="Goeker M."/>
        </authorList>
    </citation>
    <scope>NUCLEOTIDE SEQUENCE [LARGE SCALE GENOMIC DNA]</scope>
    <source>
        <strain evidence="5 6">DSM 45934</strain>
    </source>
</reference>
<dbReference type="AlphaFoldDB" id="A0A4R2J9X2"/>
<dbReference type="SMART" id="SM00347">
    <property type="entry name" value="HTH_MARR"/>
    <property type="match status" value="1"/>
</dbReference>
<dbReference type="InterPro" id="IPR000835">
    <property type="entry name" value="HTH_MarR-typ"/>
</dbReference>
<dbReference type="PANTHER" id="PTHR33164:SF99">
    <property type="entry name" value="MARR FAMILY REGULATORY PROTEIN"/>
    <property type="match status" value="1"/>
</dbReference>
<keyword evidence="6" id="KW-1185">Reference proteome</keyword>
<dbReference type="InterPro" id="IPR011991">
    <property type="entry name" value="ArsR-like_HTH"/>
</dbReference>
<evidence type="ECO:0000313" key="6">
    <source>
        <dbReference type="Proteomes" id="UP000295680"/>
    </source>
</evidence>
<protein>
    <submittedName>
        <fullName evidence="5">DNA-binding MarR family transcriptional regulator</fullName>
    </submittedName>
</protein>
<keyword evidence="2 5" id="KW-0238">DNA-binding</keyword>
<dbReference type="PROSITE" id="PS50995">
    <property type="entry name" value="HTH_MARR_2"/>
    <property type="match status" value="1"/>
</dbReference>